<evidence type="ECO:0000313" key="3">
    <source>
        <dbReference type="Proteomes" id="UP000297195"/>
    </source>
</evidence>
<evidence type="ECO:0000256" key="1">
    <source>
        <dbReference type="SAM" id="MobiDB-lite"/>
    </source>
</evidence>
<gene>
    <name evidence="2" type="ORF">pETSU_114</name>
</gene>
<protein>
    <submittedName>
        <fullName evidence="2">Uncharacterized protein</fullName>
    </submittedName>
</protein>
<evidence type="ECO:0000313" key="2">
    <source>
        <dbReference type="EMBL" id="QBZ70695.1"/>
    </source>
</evidence>
<dbReference type="EMBL" id="MK689364">
    <property type="protein sequence ID" value="QBZ70695.1"/>
    <property type="molecule type" value="Genomic_DNA"/>
</dbReference>
<feature type="region of interest" description="Disordered" evidence="1">
    <location>
        <begin position="1"/>
        <end position="25"/>
    </location>
</feature>
<proteinExistence type="predicted"/>
<sequence>MSTKKVQNSSQSGKTNKGFGAGTKPGVEKVLTKLKAVNEELDAELAKVAVNTTGGVVVEDNPAAVAPDVVNSVDDEIDVDFSFGRTKAYGLTPPEQRTRRKRGTDYKDEPIIYIAGVKQEGVKLDKAPKNAGGGEYRYNSNNPLAVSGSAAQRFNPGEVITEEPIQWYHVVLPEIDIYITQGSELTIEDRVNAHSGWEGEEGDWIGQAKDTKPELIIIGSVVRCSSISLGSLARFNNSNVETNGHIDTINSRIHGCRIFAYNSIDLYNCGLYSSRIDNNNRLIIRNSNYLRNLHISGFDNVDLLKVHNSGEFRIHAGWQPTAGLGLNIADCHLTDFSGDFRGSVEQYAKEYGDKKPWQGNGMVIRRRTDYGYFAGSAPVPFVRCGDYNISTSNNLYLAKEIDQVSFPKEKAPLAYQPQFGGGFRSDYQPPLSMEDNSYTMGLRGGKLWEKARKDCFTNPNNHEQHKRPIGAIGDNLIQSLVEQIKSRIKLYVELSVLTEV</sequence>
<keyword evidence="3" id="KW-1185">Reference proteome</keyword>
<reference evidence="2 3" key="1">
    <citation type="submission" date="2019-03" db="EMBL/GenBank/DDBJ databases">
        <authorList>
            <person name="Kim S.G."/>
            <person name="Park S.C."/>
        </authorList>
    </citation>
    <scope>NUCLEOTIDE SEQUENCE [LARGE SCALE GENOMIC DNA]</scope>
</reference>
<accession>A0A4D6DWL0</accession>
<name>A0A4D6DWL0_9CAUD</name>
<feature type="compositionally biased region" description="Polar residues" evidence="1">
    <location>
        <begin position="1"/>
        <end position="15"/>
    </location>
</feature>
<organism evidence="2 3">
    <name type="scientific">Edwardsiella phage pEt-SU</name>
    <dbReference type="NCBI Taxonomy" id="2562142"/>
    <lineage>
        <taxon>Viruses</taxon>
        <taxon>Duplodnaviria</taxon>
        <taxon>Heunggongvirae</taxon>
        <taxon>Uroviricota</taxon>
        <taxon>Caudoviricetes</taxon>
        <taxon>Chimalliviridae</taxon>
        <taxon>Petsuvirus</taxon>
        <taxon>Petsuvirus pEtSU</taxon>
    </lineage>
</organism>
<dbReference type="Proteomes" id="UP000297195">
    <property type="component" value="Segment"/>
</dbReference>